<dbReference type="EMBL" id="JARJLG010000001">
    <property type="protein sequence ID" value="KAJ7785098.1"/>
    <property type="molecule type" value="Genomic_DNA"/>
</dbReference>
<feature type="region of interest" description="Disordered" evidence="1">
    <location>
        <begin position="15"/>
        <end position="121"/>
    </location>
</feature>
<dbReference type="Proteomes" id="UP001215280">
    <property type="component" value="Unassembled WGS sequence"/>
</dbReference>
<name>A0AAD7KK94_9AGAR</name>
<evidence type="ECO:0000313" key="2">
    <source>
        <dbReference type="EMBL" id="KAJ7785098.1"/>
    </source>
</evidence>
<protein>
    <submittedName>
        <fullName evidence="2">Uncharacterized protein</fullName>
    </submittedName>
</protein>
<comment type="caution">
    <text evidence="2">The sequence shown here is derived from an EMBL/GenBank/DDBJ whole genome shotgun (WGS) entry which is preliminary data.</text>
</comment>
<reference evidence="2" key="1">
    <citation type="submission" date="2023-03" db="EMBL/GenBank/DDBJ databases">
        <title>Massive genome expansion in bonnet fungi (Mycena s.s.) driven by repeated elements and novel gene families across ecological guilds.</title>
        <authorList>
            <consortium name="Lawrence Berkeley National Laboratory"/>
            <person name="Harder C.B."/>
            <person name="Miyauchi S."/>
            <person name="Viragh M."/>
            <person name="Kuo A."/>
            <person name="Thoen E."/>
            <person name="Andreopoulos B."/>
            <person name="Lu D."/>
            <person name="Skrede I."/>
            <person name="Drula E."/>
            <person name="Henrissat B."/>
            <person name="Morin E."/>
            <person name="Kohler A."/>
            <person name="Barry K."/>
            <person name="LaButti K."/>
            <person name="Morin E."/>
            <person name="Salamov A."/>
            <person name="Lipzen A."/>
            <person name="Mereny Z."/>
            <person name="Hegedus B."/>
            <person name="Baldrian P."/>
            <person name="Stursova M."/>
            <person name="Weitz H."/>
            <person name="Taylor A."/>
            <person name="Grigoriev I.V."/>
            <person name="Nagy L.G."/>
            <person name="Martin F."/>
            <person name="Kauserud H."/>
        </authorList>
    </citation>
    <scope>NUCLEOTIDE SEQUENCE</scope>
    <source>
        <strain evidence="2">CBHHK188m</strain>
    </source>
</reference>
<evidence type="ECO:0000313" key="3">
    <source>
        <dbReference type="Proteomes" id="UP001215280"/>
    </source>
</evidence>
<gene>
    <name evidence="2" type="ORF">DFH07DRAFT_763712</name>
</gene>
<keyword evidence="3" id="KW-1185">Reference proteome</keyword>
<dbReference type="AlphaFoldDB" id="A0AAD7KK94"/>
<feature type="compositionally biased region" description="Acidic residues" evidence="1">
    <location>
        <begin position="50"/>
        <end position="121"/>
    </location>
</feature>
<proteinExistence type="predicted"/>
<accession>A0AAD7KK94</accession>
<evidence type="ECO:0000256" key="1">
    <source>
        <dbReference type="SAM" id="MobiDB-lite"/>
    </source>
</evidence>
<sequence>MFMRYLGDGVGHLVHNKSAWQGNNDGDVNGLPSDDTDPTAPTEMHGPTDDTVDVDVEIEEPGEEEDVDDSGEEEEDVELGGDDDGNGDESEEEDQDLDNDDESDDESEDGDLFDDEGFLDI</sequence>
<organism evidence="2 3">
    <name type="scientific">Mycena maculata</name>
    <dbReference type="NCBI Taxonomy" id="230809"/>
    <lineage>
        <taxon>Eukaryota</taxon>
        <taxon>Fungi</taxon>
        <taxon>Dikarya</taxon>
        <taxon>Basidiomycota</taxon>
        <taxon>Agaricomycotina</taxon>
        <taxon>Agaricomycetes</taxon>
        <taxon>Agaricomycetidae</taxon>
        <taxon>Agaricales</taxon>
        <taxon>Marasmiineae</taxon>
        <taxon>Mycenaceae</taxon>
        <taxon>Mycena</taxon>
    </lineage>
</organism>